<evidence type="ECO:0000256" key="1">
    <source>
        <dbReference type="ARBA" id="ARBA00001946"/>
    </source>
</evidence>
<evidence type="ECO:0000313" key="13">
    <source>
        <dbReference type="Proteomes" id="UP000537130"/>
    </source>
</evidence>
<sequence length="216" mass="24468">MDHIPAISYRRARFLQSAPSLRECPDDIGAEVAFAGRSNAGKSSAINRLTENKKLCRTSKTPGRTQLINFFSLSENQRLVDLPGYGFAKVPPEVKKKWERHLEQYLAERRCLRGLVLMMDIRHPLQKFDETMIQWAAQCDMPVRILLTKADKLSTGQAKNTLFKVRKDLQPFGALVQAQLFSALNGQGLDDLKEQLDVWLDATEADEEFVEDDAGM</sequence>
<evidence type="ECO:0000256" key="9">
    <source>
        <dbReference type="ARBA" id="ARBA00023306"/>
    </source>
</evidence>
<gene>
    <name evidence="10" type="primary">engB</name>
    <name evidence="12" type="ORF">FHR99_002861</name>
</gene>
<evidence type="ECO:0000256" key="5">
    <source>
        <dbReference type="ARBA" id="ARBA00022741"/>
    </source>
</evidence>
<reference evidence="12 13" key="1">
    <citation type="submission" date="2020-08" db="EMBL/GenBank/DDBJ databases">
        <title>Genomic Encyclopedia of Type Strains, Phase III (KMG-III): the genomes of soil and plant-associated and newly described type strains.</title>
        <authorList>
            <person name="Whitman W."/>
        </authorList>
    </citation>
    <scope>NUCLEOTIDE SEQUENCE [LARGE SCALE GENOMIC DNA]</scope>
    <source>
        <strain evidence="12 13">CECT 8654</strain>
    </source>
</reference>
<dbReference type="CDD" id="cd01876">
    <property type="entry name" value="YihA_EngB"/>
    <property type="match status" value="1"/>
</dbReference>
<dbReference type="FunFam" id="3.40.50.300:FF:000098">
    <property type="entry name" value="Probable GTP-binding protein EngB"/>
    <property type="match status" value="1"/>
</dbReference>
<dbReference type="Gene3D" id="3.40.50.300">
    <property type="entry name" value="P-loop containing nucleotide triphosphate hydrolases"/>
    <property type="match status" value="1"/>
</dbReference>
<keyword evidence="13" id="KW-1185">Reference proteome</keyword>
<keyword evidence="3 10" id="KW-0132">Cell division</keyword>
<protein>
    <recommendedName>
        <fullName evidence="10">Probable GTP-binding protein EngB</fullName>
    </recommendedName>
</protein>
<dbReference type="AlphaFoldDB" id="A0A7W4Z6U4"/>
<comment type="function">
    <text evidence="10">Necessary for normal cell division and for the maintenance of normal septation.</text>
</comment>
<evidence type="ECO:0000256" key="3">
    <source>
        <dbReference type="ARBA" id="ARBA00022618"/>
    </source>
</evidence>
<evidence type="ECO:0000256" key="4">
    <source>
        <dbReference type="ARBA" id="ARBA00022723"/>
    </source>
</evidence>
<keyword evidence="6" id="KW-0460">Magnesium</keyword>
<evidence type="ECO:0000256" key="6">
    <source>
        <dbReference type="ARBA" id="ARBA00022842"/>
    </source>
</evidence>
<keyword evidence="9 10" id="KW-0131">Cell cycle</keyword>
<dbReference type="Proteomes" id="UP000537130">
    <property type="component" value="Unassembled WGS sequence"/>
</dbReference>
<keyword evidence="5 10" id="KW-0547">Nucleotide-binding</keyword>
<evidence type="ECO:0000256" key="7">
    <source>
        <dbReference type="ARBA" id="ARBA00023134"/>
    </source>
</evidence>
<evidence type="ECO:0000313" key="12">
    <source>
        <dbReference type="EMBL" id="MBB3048587.1"/>
    </source>
</evidence>
<comment type="caution">
    <text evidence="12">The sequence shown here is derived from an EMBL/GenBank/DDBJ whole genome shotgun (WGS) entry which is preliminary data.</text>
</comment>
<name>A0A7W4Z6U4_9GAMM</name>
<dbReference type="Pfam" id="PF01926">
    <property type="entry name" value="MMR_HSR1"/>
    <property type="match status" value="1"/>
</dbReference>
<evidence type="ECO:0000259" key="11">
    <source>
        <dbReference type="PROSITE" id="PS51706"/>
    </source>
</evidence>
<evidence type="ECO:0000256" key="8">
    <source>
        <dbReference type="ARBA" id="ARBA00023210"/>
    </source>
</evidence>
<evidence type="ECO:0000256" key="2">
    <source>
        <dbReference type="ARBA" id="ARBA00009638"/>
    </source>
</evidence>
<keyword evidence="8 10" id="KW-0717">Septation</keyword>
<dbReference type="GO" id="GO:0005525">
    <property type="term" value="F:GTP binding"/>
    <property type="evidence" value="ECO:0007669"/>
    <property type="project" value="UniProtKB-UniRule"/>
</dbReference>
<dbReference type="InterPro" id="IPR027417">
    <property type="entry name" value="P-loop_NTPase"/>
</dbReference>
<dbReference type="SUPFAM" id="SSF52540">
    <property type="entry name" value="P-loop containing nucleoside triphosphate hydrolases"/>
    <property type="match status" value="1"/>
</dbReference>
<dbReference type="InterPro" id="IPR019987">
    <property type="entry name" value="GTP-bd_ribosome_bio_YsxC"/>
</dbReference>
<proteinExistence type="inferred from homology"/>
<dbReference type="HAMAP" id="MF_00321">
    <property type="entry name" value="GTPase_EngB"/>
    <property type="match status" value="1"/>
</dbReference>
<dbReference type="GO" id="GO:0005829">
    <property type="term" value="C:cytosol"/>
    <property type="evidence" value="ECO:0007669"/>
    <property type="project" value="TreeGrafter"/>
</dbReference>
<dbReference type="RefSeq" id="WP_183411368.1">
    <property type="nucleotide sequence ID" value="NZ_JACHWY010000003.1"/>
</dbReference>
<dbReference type="GO" id="GO:0046872">
    <property type="term" value="F:metal ion binding"/>
    <property type="evidence" value="ECO:0007669"/>
    <property type="project" value="UniProtKB-KW"/>
</dbReference>
<comment type="similarity">
    <text evidence="2 10">Belongs to the TRAFAC class TrmE-Era-EngA-EngB-Septin-like GTPase superfamily. EngB GTPase family.</text>
</comment>
<dbReference type="PANTHER" id="PTHR11649:SF13">
    <property type="entry name" value="ENGB-TYPE G DOMAIN-CONTAINING PROTEIN"/>
    <property type="match status" value="1"/>
</dbReference>
<dbReference type="EMBL" id="JACHWY010000003">
    <property type="protein sequence ID" value="MBB3048587.1"/>
    <property type="molecule type" value="Genomic_DNA"/>
</dbReference>
<dbReference type="InterPro" id="IPR030393">
    <property type="entry name" value="G_ENGB_dom"/>
</dbReference>
<comment type="cofactor">
    <cofactor evidence="1">
        <name>Mg(2+)</name>
        <dbReference type="ChEBI" id="CHEBI:18420"/>
    </cofactor>
</comment>
<keyword evidence="7 10" id="KW-0342">GTP-binding</keyword>
<dbReference type="GO" id="GO:0000917">
    <property type="term" value="P:division septum assembly"/>
    <property type="evidence" value="ECO:0007669"/>
    <property type="project" value="UniProtKB-KW"/>
</dbReference>
<feature type="domain" description="EngB-type G" evidence="11">
    <location>
        <begin position="28"/>
        <end position="202"/>
    </location>
</feature>
<dbReference type="PROSITE" id="PS51706">
    <property type="entry name" value="G_ENGB"/>
    <property type="match status" value="1"/>
</dbReference>
<dbReference type="PANTHER" id="PTHR11649">
    <property type="entry name" value="MSS1/TRME-RELATED GTP-BINDING PROTEIN"/>
    <property type="match status" value="1"/>
</dbReference>
<evidence type="ECO:0000256" key="10">
    <source>
        <dbReference type="HAMAP-Rule" id="MF_00321"/>
    </source>
</evidence>
<dbReference type="InterPro" id="IPR006073">
    <property type="entry name" value="GTP-bd"/>
</dbReference>
<accession>A0A7W4Z6U4</accession>
<dbReference type="NCBIfam" id="TIGR03598">
    <property type="entry name" value="GTPase_YsxC"/>
    <property type="match status" value="1"/>
</dbReference>
<keyword evidence="4" id="KW-0479">Metal-binding</keyword>
<organism evidence="12 13">
    <name type="scientific">Litorivivens lipolytica</name>
    <dbReference type="NCBI Taxonomy" id="1524264"/>
    <lineage>
        <taxon>Bacteria</taxon>
        <taxon>Pseudomonadati</taxon>
        <taxon>Pseudomonadota</taxon>
        <taxon>Gammaproteobacteria</taxon>
        <taxon>Litorivivens</taxon>
    </lineage>
</organism>